<dbReference type="InterPro" id="IPR059052">
    <property type="entry name" value="HH_YbhG-like"/>
</dbReference>
<keyword evidence="2 3" id="KW-0175">Coiled coil</keyword>
<feature type="signal peptide" evidence="4">
    <location>
        <begin position="1"/>
        <end position="31"/>
    </location>
</feature>
<dbReference type="Pfam" id="PF25881">
    <property type="entry name" value="HH_YBHG"/>
    <property type="match status" value="1"/>
</dbReference>
<evidence type="ECO:0000256" key="2">
    <source>
        <dbReference type="ARBA" id="ARBA00023054"/>
    </source>
</evidence>
<sequence>MARSSMVWRAQARAVAARIALLSGLWAFACAAARKDPHAGQFQGVVELDERVLAFEVPGRVLGVSVVEGRWVEAGDEIARLDDTLERLYREARAAEARAAGAELDLLRVGPRRQEIHSLRDVLAAARAEEALAHSELSRQRRLAASGTIPPVQLERAVAAGDQATARRQEAESRLALLRSGARKQEIEAAQARAAAAATEVRAADERIARHVLRADRPGLVLDVHLEPYEFAGVGTPVVTVGDVRRPYVDIFVPQSRIDEARLGGPATVEVEAAVAPLPGHVEYIGNRMEFTPRFLFSERELPNLVIPVRVRVDDPDATLRAGAPAFVTLQDV</sequence>
<organism evidence="6 7">
    <name type="scientific">Nannocystis pusilla</name>
    <dbReference type="NCBI Taxonomy" id="889268"/>
    <lineage>
        <taxon>Bacteria</taxon>
        <taxon>Pseudomonadati</taxon>
        <taxon>Myxococcota</taxon>
        <taxon>Polyangia</taxon>
        <taxon>Nannocystales</taxon>
        <taxon>Nannocystaceae</taxon>
        <taxon>Nannocystis</taxon>
    </lineage>
</organism>
<dbReference type="Gene3D" id="2.40.30.170">
    <property type="match status" value="1"/>
</dbReference>
<evidence type="ECO:0000256" key="4">
    <source>
        <dbReference type="SAM" id="SignalP"/>
    </source>
</evidence>
<keyword evidence="4" id="KW-0732">Signal</keyword>
<dbReference type="RefSeq" id="WP_224190506.1">
    <property type="nucleotide sequence ID" value="NZ_JAIRAU010000001.1"/>
</dbReference>
<dbReference type="Gene3D" id="2.40.50.100">
    <property type="match status" value="1"/>
</dbReference>
<accession>A0ABS7TKI9</accession>
<evidence type="ECO:0000259" key="5">
    <source>
        <dbReference type="Pfam" id="PF25881"/>
    </source>
</evidence>
<evidence type="ECO:0000256" key="3">
    <source>
        <dbReference type="SAM" id="Coils"/>
    </source>
</evidence>
<dbReference type="PROSITE" id="PS51257">
    <property type="entry name" value="PROKAR_LIPOPROTEIN"/>
    <property type="match status" value="1"/>
</dbReference>
<name>A0ABS7TKI9_9BACT</name>
<dbReference type="Proteomes" id="UP001139031">
    <property type="component" value="Unassembled WGS sequence"/>
</dbReference>
<comment type="subcellular location">
    <subcellularLocation>
        <location evidence="1">Cell envelope</location>
    </subcellularLocation>
</comment>
<evidence type="ECO:0000256" key="1">
    <source>
        <dbReference type="ARBA" id="ARBA00004196"/>
    </source>
</evidence>
<reference evidence="6" key="1">
    <citation type="submission" date="2021-08" db="EMBL/GenBank/DDBJ databases">
        <authorList>
            <person name="Stevens D.C."/>
        </authorList>
    </citation>
    <scope>NUCLEOTIDE SEQUENCE</scope>
    <source>
        <strain evidence="6">DSM 53165</strain>
    </source>
</reference>
<evidence type="ECO:0000313" key="7">
    <source>
        <dbReference type="Proteomes" id="UP001139031"/>
    </source>
</evidence>
<protein>
    <submittedName>
        <fullName evidence="6">HlyD family efflux transporter periplasmic adaptor subunit</fullName>
    </submittedName>
</protein>
<keyword evidence="7" id="KW-1185">Reference proteome</keyword>
<evidence type="ECO:0000313" key="6">
    <source>
        <dbReference type="EMBL" id="MBZ5708739.1"/>
    </source>
</evidence>
<feature type="chain" id="PRO_5045325133" evidence="4">
    <location>
        <begin position="32"/>
        <end position="333"/>
    </location>
</feature>
<feature type="domain" description="YbhG-like alpha-helical hairpin" evidence="5">
    <location>
        <begin position="96"/>
        <end position="201"/>
    </location>
</feature>
<dbReference type="InterPro" id="IPR050465">
    <property type="entry name" value="UPF0194_transport"/>
</dbReference>
<feature type="coiled-coil region" evidence="3">
    <location>
        <begin position="78"/>
        <end position="105"/>
    </location>
</feature>
<comment type="caution">
    <text evidence="6">The sequence shown here is derived from an EMBL/GenBank/DDBJ whole genome shotgun (WGS) entry which is preliminary data.</text>
</comment>
<proteinExistence type="predicted"/>
<gene>
    <name evidence="6" type="ORF">K7C98_05690</name>
</gene>
<dbReference type="PANTHER" id="PTHR32347">
    <property type="entry name" value="EFFLUX SYSTEM COMPONENT YKNX-RELATED"/>
    <property type="match status" value="1"/>
</dbReference>
<feature type="coiled-coil region" evidence="3">
    <location>
        <begin position="154"/>
        <end position="207"/>
    </location>
</feature>
<dbReference type="PANTHER" id="PTHR32347:SF23">
    <property type="entry name" value="BLL5650 PROTEIN"/>
    <property type="match status" value="1"/>
</dbReference>
<dbReference type="EMBL" id="JAIRAU010000001">
    <property type="protein sequence ID" value="MBZ5708739.1"/>
    <property type="molecule type" value="Genomic_DNA"/>
</dbReference>